<comment type="caution">
    <text evidence="2">The sequence shown here is derived from an EMBL/GenBank/DDBJ whole genome shotgun (WGS) entry which is preliminary data.</text>
</comment>
<evidence type="ECO:0000256" key="1">
    <source>
        <dbReference type="SAM" id="MobiDB-lite"/>
    </source>
</evidence>
<evidence type="ECO:0000313" key="2">
    <source>
        <dbReference type="EMBL" id="GKV27952.1"/>
    </source>
</evidence>
<reference evidence="2 3" key="1">
    <citation type="journal article" date="2021" name="Commun. Biol.">
        <title>The genome of Shorea leprosula (Dipterocarpaceae) highlights the ecological relevance of drought in aseasonal tropical rainforests.</title>
        <authorList>
            <person name="Ng K.K.S."/>
            <person name="Kobayashi M.J."/>
            <person name="Fawcett J.A."/>
            <person name="Hatakeyama M."/>
            <person name="Paape T."/>
            <person name="Ng C.H."/>
            <person name="Ang C.C."/>
            <person name="Tnah L.H."/>
            <person name="Lee C.T."/>
            <person name="Nishiyama T."/>
            <person name="Sese J."/>
            <person name="O'Brien M.J."/>
            <person name="Copetti D."/>
            <person name="Mohd Noor M.I."/>
            <person name="Ong R.C."/>
            <person name="Putra M."/>
            <person name="Sireger I.Z."/>
            <person name="Indrioko S."/>
            <person name="Kosugi Y."/>
            <person name="Izuno A."/>
            <person name="Isagi Y."/>
            <person name="Lee S.L."/>
            <person name="Shimizu K.K."/>
        </authorList>
    </citation>
    <scope>NUCLEOTIDE SEQUENCE [LARGE SCALE GENOMIC DNA]</scope>
    <source>
        <strain evidence="2">214</strain>
    </source>
</reference>
<dbReference type="Gene3D" id="1.20.120.1750">
    <property type="match status" value="1"/>
</dbReference>
<evidence type="ECO:0000313" key="3">
    <source>
        <dbReference type="Proteomes" id="UP001054252"/>
    </source>
</evidence>
<feature type="compositionally biased region" description="Low complexity" evidence="1">
    <location>
        <begin position="85"/>
        <end position="97"/>
    </location>
</feature>
<proteinExistence type="predicted"/>
<organism evidence="2 3">
    <name type="scientific">Rubroshorea leprosula</name>
    <dbReference type="NCBI Taxonomy" id="152421"/>
    <lineage>
        <taxon>Eukaryota</taxon>
        <taxon>Viridiplantae</taxon>
        <taxon>Streptophyta</taxon>
        <taxon>Embryophyta</taxon>
        <taxon>Tracheophyta</taxon>
        <taxon>Spermatophyta</taxon>
        <taxon>Magnoliopsida</taxon>
        <taxon>eudicotyledons</taxon>
        <taxon>Gunneridae</taxon>
        <taxon>Pentapetalae</taxon>
        <taxon>rosids</taxon>
        <taxon>malvids</taxon>
        <taxon>Malvales</taxon>
        <taxon>Dipterocarpaceae</taxon>
        <taxon>Rubroshorea</taxon>
    </lineage>
</organism>
<dbReference type="Proteomes" id="UP001054252">
    <property type="component" value="Unassembled WGS sequence"/>
</dbReference>
<feature type="region of interest" description="Disordered" evidence="1">
    <location>
        <begin position="71"/>
        <end position="101"/>
    </location>
</feature>
<gene>
    <name evidence="2" type="ORF">SLEP1_g37062</name>
</gene>
<dbReference type="AlphaFoldDB" id="A0AAV5KU25"/>
<keyword evidence="3" id="KW-1185">Reference proteome</keyword>
<protein>
    <submittedName>
        <fullName evidence="2">Uncharacterized protein</fullName>
    </submittedName>
</protein>
<sequence length="150" mass="16368">MQFFEYLQGEAESGLERLHQCAEKELQYYLTAEGQSKEFNEFRKKLAGLTSVTRNYFENLVQALETGLSDVDSHGGCNRTDSSKNKGCGSSKGGNVKELTSSDSVSRISTIQATGPVNIAPLQISVQSPPVRCATNPSKSQVLCYSYDGQ</sequence>
<name>A0AAV5KU25_9ROSI</name>
<dbReference type="EMBL" id="BPVZ01000077">
    <property type="protein sequence ID" value="GKV27952.1"/>
    <property type="molecule type" value="Genomic_DNA"/>
</dbReference>
<accession>A0AAV5KU25</accession>